<accession>A0A9P0ZYG4</accession>
<evidence type="ECO:0008006" key="7">
    <source>
        <dbReference type="Google" id="ProtNLM"/>
    </source>
</evidence>
<dbReference type="Proteomes" id="UP001152484">
    <property type="component" value="Unassembled WGS sequence"/>
</dbReference>
<evidence type="ECO:0000256" key="1">
    <source>
        <dbReference type="SAM" id="Coils"/>
    </source>
</evidence>
<feature type="compositionally biased region" description="Polar residues" evidence="2">
    <location>
        <begin position="455"/>
        <end position="471"/>
    </location>
</feature>
<evidence type="ECO:0000256" key="2">
    <source>
        <dbReference type="SAM" id="MobiDB-lite"/>
    </source>
</evidence>
<keyword evidence="6" id="KW-1185">Reference proteome</keyword>
<protein>
    <recommendedName>
        <fullName evidence="7">Zinc-ribbon domain-containing protein</fullName>
    </recommendedName>
</protein>
<feature type="coiled-coil region" evidence="1">
    <location>
        <begin position="256"/>
        <end position="283"/>
    </location>
</feature>
<dbReference type="EMBL" id="CAMAPE010000073">
    <property type="protein sequence ID" value="CAH9117071.1"/>
    <property type="molecule type" value="Genomic_DNA"/>
</dbReference>
<evidence type="ECO:0000313" key="5">
    <source>
        <dbReference type="EMBL" id="CAH9117071.1"/>
    </source>
</evidence>
<dbReference type="AlphaFoldDB" id="A0A9P0ZYG4"/>
<evidence type="ECO:0000259" key="4">
    <source>
        <dbReference type="Pfam" id="PF22910"/>
    </source>
</evidence>
<dbReference type="InterPro" id="IPR040244">
    <property type="entry name" value="EDR4-like"/>
</dbReference>
<dbReference type="PANTHER" id="PTHR31105">
    <property type="entry name" value="EXTRA-LARGE G-PROTEIN-LIKE"/>
    <property type="match status" value="1"/>
</dbReference>
<feature type="region of interest" description="Disordered" evidence="2">
    <location>
        <begin position="436"/>
        <end position="471"/>
    </location>
</feature>
<dbReference type="PANTHER" id="PTHR31105:SF55">
    <property type="entry name" value="ZINC-RIBBON DOMAIN-CONTAINING PROTEIN-RELATED"/>
    <property type="match status" value="1"/>
</dbReference>
<feature type="region of interest" description="Disordered" evidence="2">
    <location>
        <begin position="94"/>
        <end position="122"/>
    </location>
</feature>
<feature type="domain" description="Probable zinc-ribbon" evidence="3">
    <location>
        <begin position="509"/>
        <end position="553"/>
    </location>
</feature>
<dbReference type="InterPro" id="IPR055126">
    <property type="entry name" value="EDR4-like_N"/>
</dbReference>
<dbReference type="OrthoDB" id="2020426at2759"/>
<comment type="caution">
    <text evidence="5">The sequence shown here is derived from an EMBL/GenBank/DDBJ whole genome shotgun (WGS) entry which is preliminary data.</text>
</comment>
<dbReference type="Pfam" id="PF22910">
    <property type="entry name" value="EDR4-like_1st"/>
    <property type="match status" value="1"/>
</dbReference>
<dbReference type="InterPro" id="IPR021480">
    <property type="entry name" value="Zinc_ribbon_12"/>
</dbReference>
<sequence>MEEASSSAPASASTSTSAKVRLVRCPKCENLLPELPDFSVYQCGGCGAVLRAKKQRTMEDGLPEISDVENGRTVSSKEVIAMGSGNVCESEVKHSGHETGKMKALHSNSSLGSIEASRRDHEPISVHKRHDLCRGENNVYHEEENNFSKSELDNQVFQDDGRCVGLGVPQCAGNEPKQTIPSAESFSSGPVIDSRGGERKKFKDSYGDARQAARQVRFMDCPYSDEGPSSKYGMGSYYGANERRRYYDGLDGFSKVATLENDRAELLRKIDELKDQLSRTCDISEKPKERIVSEGRTAPAPIPTPSDPYSRHNMFMQGSFGANKHSLGRDHRVGFPYIYDDRVSGPYNGRHCSMMQDAYLPMHFSNGTLGYENAYMDEIIKMPPHQPYLSPSDLTSDLTRPYPPHESRFHHPACSCFNCFNHNMEPPPVIQQSAFRSRRSRNDPANPVMCHSSAHGYTSEGSSSSHPNAKWLTRSSSDLSRKNCTVGLQRHPRKVFVGHGSGKVCRTVAGGAPFISCYNCFELLKLPQKDRMVAKDQNKIRCGTCSSIIAFELSSKGIALSAPQIKQVQVNESIDMPPHKRLHSSSGFISPCSDDYDEHHNFKYEFHDTFRESGKRQEVHSLSSSFSEHEKSPRVGNVRKDCSRSAELHIKDDASPVLPDSPLHHDHLSSDDAADICSRGTKIESADEKIIDGWTYRQNSVKDACVATEIDISMPQESTEVAKEDRQNGKRGSESFIVGILKRGFGELARSGQHSENRRLNVFVNGKLISGRVLKKAEKLAGPIQPGDYWYDHRAGFWGVMGHPCLGITMPNIEEFNYAMPKNCAAGSTGVIVNGRELHEKDMDLLVRRGLPLTRNKSYLIEMSGRVFDVQTGEELDGLGKLAPTVERAGHGFGMRVPKSLVEESH</sequence>
<name>A0A9P0ZYG4_CUSEU</name>
<feature type="region of interest" description="Disordered" evidence="2">
    <location>
        <begin position="653"/>
        <end position="672"/>
    </location>
</feature>
<dbReference type="GO" id="GO:1900150">
    <property type="term" value="P:regulation of defense response to fungus"/>
    <property type="evidence" value="ECO:0007669"/>
    <property type="project" value="InterPro"/>
</dbReference>
<dbReference type="Pfam" id="PF11331">
    <property type="entry name" value="Zn_ribbon_12"/>
    <property type="match status" value="1"/>
</dbReference>
<evidence type="ECO:0000313" key="6">
    <source>
        <dbReference type="Proteomes" id="UP001152484"/>
    </source>
</evidence>
<evidence type="ECO:0000259" key="3">
    <source>
        <dbReference type="Pfam" id="PF11331"/>
    </source>
</evidence>
<reference evidence="5" key="1">
    <citation type="submission" date="2022-07" db="EMBL/GenBank/DDBJ databases">
        <authorList>
            <person name="Macas J."/>
            <person name="Novak P."/>
            <person name="Neumann P."/>
        </authorList>
    </citation>
    <scope>NUCLEOTIDE SEQUENCE</scope>
</reference>
<feature type="domain" description="Enhanced disease resistance 4-like N-terminal" evidence="4">
    <location>
        <begin position="19"/>
        <end position="52"/>
    </location>
</feature>
<feature type="compositionally biased region" description="Basic and acidic residues" evidence="2">
    <location>
        <begin position="195"/>
        <end position="207"/>
    </location>
</feature>
<proteinExistence type="predicted"/>
<feature type="region of interest" description="Disordered" evidence="2">
    <location>
        <begin position="174"/>
        <end position="207"/>
    </location>
</feature>
<gene>
    <name evidence="5" type="ORF">CEURO_LOCUS21396</name>
</gene>
<organism evidence="5 6">
    <name type="scientific">Cuscuta europaea</name>
    <name type="common">European dodder</name>
    <dbReference type="NCBI Taxonomy" id="41803"/>
    <lineage>
        <taxon>Eukaryota</taxon>
        <taxon>Viridiplantae</taxon>
        <taxon>Streptophyta</taxon>
        <taxon>Embryophyta</taxon>
        <taxon>Tracheophyta</taxon>
        <taxon>Spermatophyta</taxon>
        <taxon>Magnoliopsida</taxon>
        <taxon>eudicotyledons</taxon>
        <taxon>Gunneridae</taxon>
        <taxon>Pentapetalae</taxon>
        <taxon>asterids</taxon>
        <taxon>lamiids</taxon>
        <taxon>Solanales</taxon>
        <taxon>Convolvulaceae</taxon>
        <taxon>Cuscuteae</taxon>
        <taxon>Cuscuta</taxon>
        <taxon>Cuscuta subgen. Cuscuta</taxon>
    </lineage>
</organism>
<keyword evidence="1" id="KW-0175">Coiled coil</keyword>
<feature type="compositionally biased region" description="Polar residues" evidence="2">
    <location>
        <begin position="176"/>
        <end position="188"/>
    </location>
</feature>